<feature type="non-terminal residue" evidence="2">
    <location>
        <position position="1"/>
    </location>
</feature>
<proteinExistence type="predicted"/>
<evidence type="ECO:0000313" key="2">
    <source>
        <dbReference type="EMBL" id="CAG8854821.1"/>
    </source>
</evidence>
<name>A0ABN7XHR6_GIGMA</name>
<keyword evidence="3" id="KW-1185">Reference proteome</keyword>
<sequence length="102" mass="11519">FVRDTAQLSILPSHGLIEDAYKDQNPAYIKLQVSEITADVNKLSLVPLIPGYLIFMFFGGVYCSVKLCWSSTKQVILYEWTQFGDDASFTNMTQSPLVFESQ</sequence>
<feature type="non-terminal residue" evidence="2">
    <location>
        <position position="102"/>
    </location>
</feature>
<dbReference type="Proteomes" id="UP000789901">
    <property type="component" value="Unassembled WGS sequence"/>
</dbReference>
<evidence type="ECO:0000256" key="1">
    <source>
        <dbReference type="SAM" id="Phobius"/>
    </source>
</evidence>
<evidence type="ECO:0000313" key="3">
    <source>
        <dbReference type="Proteomes" id="UP000789901"/>
    </source>
</evidence>
<protein>
    <submittedName>
        <fullName evidence="2">5083_t:CDS:1</fullName>
    </submittedName>
</protein>
<keyword evidence="1" id="KW-0812">Transmembrane</keyword>
<keyword evidence="1" id="KW-1133">Transmembrane helix</keyword>
<dbReference type="EMBL" id="CAJVQB010142798">
    <property type="protein sequence ID" value="CAG8854821.1"/>
    <property type="molecule type" value="Genomic_DNA"/>
</dbReference>
<keyword evidence="1" id="KW-0472">Membrane</keyword>
<feature type="transmembrane region" description="Helical" evidence="1">
    <location>
        <begin position="49"/>
        <end position="69"/>
    </location>
</feature>
<reference evidence="2 3" key="1">
    <citation type="submission" date="2021-06" db="EMBL/GenBank/DDBJ databases">
        <authorList>
            <person name="Kallberg Y."/>
            <person name="Tangrot J."/>
            <person name="Rosling A."/>
        </authorList>
    </citation>
    <scope>NUCLEOTIDE SEQUENCE [LARGE SCALE GENOMIC DNA]</scope>
    <source>
        <strain evidence="2 3">120-4 pot B 10/14</strain>
    </source>
</reference>
<gene>
    <name evidence="2" type="ORF">GMARGA_LOCUS43642</name>
</gene>
<comment type="caution">
    <text evidence="2">The sequence shown here is derived from an EMBL/GenBank/DDBJ whole genome shotgun (WGS) entry which is preliminary data.</text>
</comment>
<accession>A0ABN7XHR6</accession>
<organism evidence="2 3">
    <name type="scientific">Gigaspora margarita</name>
    <dbReference type="NCBI Taxonomy" id="4874"/>
    <lineage>
        <taxon>Eukaryota</taxon>
        <taxon>Fungi</taxon>
        <taxon>Fungi incertae sedis</taxon>
        <taxon>Mucoromycota</taxon>
        <taxon>Glomeromycotina</taxon>
        <taxon>Glomeromycetes</taxon>
        <taxon>Diversisporales</taxon>
        <taxon>Gigasporaceae</taxon>
        <taxon>Gigaspora</taxon>
    </lineage>
</organism>